<dbReference type="PANTHER" id="PTHR43496:SF1">
    <property type="entry name" value="POLYGALACTURONAN_RHAMNOGALACTURONAN TRANSPORT SYSTEM PERMEASE PROTEIN YTEP"/>
    <property type="match status" value="1"/>
</dbReference>
<dbReference type="Pfam" id="PF00528">
    <property type="entry name" value="BPD_transp_1"/>
    <property type="match status" value="2"/>
</dbReference>
<feature type="transmembrane region" description="Helical" evidence="5">
    <location>
        <begin position="185"/>
        <end position="207"/>
    </location>
</feature>
<feature type="transmembrane region" description="Helical" evidence="5">
    <location>
        <begin position="496"/>
        <end position="518"/>
    </location>
</feature>
<feature type="transmembrane region" description="Helical" evidence="5">
    <location>
        <begin position="330"/>
        <end position="350"/>
    </location>
</feature>
<keyword evidence="4 5" id="KW-0472">Membrane</keyword>
<dbReference type="CDD" id="cd06261">
    <property type="entry name" value="TM_PBP2"/>
    <property type="match status" value="1"/>
</dbReference>
<evidence type="ECO:0000256" key="2">
    <source>
        <dbReference type="ARBA" id="ARBA00022692"/>
    </source>
</evidence>
<keyword evidence="5" id="KW-0813">Transport</keyword>
<dbReference type="PANTHER" id="PTHR43496">
    <property type="entry name" value="PROTEIN LPLB"/>
    <property type="match status" value="1"/>
</dbReference>
<evidence type="ECO:0000259" key="6">
    <source>
        <dbReference type="PROSITE" id="PS50928"/>
    </source>
</evidence>
<dbReference type="InterPro" id="IPR035906">
    <property type="entry name" value="MetI-like_sf"/>
</dbReference>
<reference evidence="7 8" key="1">
    <citation type="submission" date="2014-08" db="EMBL/GenBank/DDBJ databases">
        <title>Clostridium innocuum, an unnegligible vancomycin-resistant pathogen causing extra-intestinal infections.</title>
        <authorList>
            <person name="Feng Y."/>
            <person name="Chiu C.-H."/>
        </authorList>
    </citation>
    <scope>NUCLEOTIDE SEQUENCE [LARGE SCALE GENOMIC DNA]</scope>
    <source>
        <strain evidence="7 8">AN88</strain>
    </source>
</reference>
<dbReference type="PROSITE" id="PS50928">
    <property type="entry name" value="ABC_TM1"/>
    <property type="match status" value="2"/>
</dbReference>
<feature type="transmembrane region" description="Helical" evidence="5">
    <location>
        <begin position="275"/>
        <end position="300"/>
    </location>
</feature>
<comment type="caution">
    <text evidence="7">The sequence shown here is derived from an EMBL/GenBank/DDBJ whole genome shotgun (WGS) entry which is preliminary data.</text>
</comment>
<evidence type="ECO:0000313" key="8">
    <source>
        <dbReference type="Proteomes" id="UP000030008"/>
    </source>
</evidence>
<dbReference type="EMBL" id="JQIF01000044">
    <property type="protein sequence ID" value="KGJ53208.1"/>
    <property type="molecule type" value="Genomic_DNA"/>
</dbReference>
<evidence type="ECO:0000256" key="4">
    <source>
        <dbReference type="ARBA" id="ARBA00023136"/>
    </source>
</evidence>
<dbReference type="Proteomes" id="UP000030008">
    <property type="component" value="Unassembled WGS sequence"/>
</dbReference>
<dbReference type="GO" id="GO:0055085">
    <property type="term" value="P:transmembrane transport"/>
    <property type="evidence" value="ECO:0007669"/>
    <property type="project" value="InterPro"/>
</dbReference>
<dbReference type="RefSeq" id="WP_044905407.1">
    <property type="nucleotide sequence ID" value="NZ_JQIF01000044.1"/>
</dbReference>
<dbReference type="GO" id="GO:0005886">
    <property type="term" value="C:plasma membrane"/>
    <property type="evidence" value="ECO:0007669"/>
    <property type="project" value="UniProtKB-SubCell"/>
</dbReference>
<evidence type="ECO:0000256" key="5">
    <source>
        <dbReference type="RuleBase" id="RU363032"/>
    </source>
</evidence>
<keyword evidence="3 5" id="KW-1133">Transmembrane helix</keyword>
<evidence type="ECO:0000256" key="3">
    <source>
        <dbReference type="ARBA" id="ARBA00022989"/>
    </source>
</evidence>
<sequence>MSNKRYQASRVLVALFLFFFVICPLIILLIHIDMKDIQKVLTSPQFQPMVINSLCTTILATLLSVSLAFVLAWFMNRSHIRHRSVFTMLFTLPMLIPSISHGMGLVLLFGDNGIISNLLHMRFFLYGYVGIILGSILYSFPVAFLMLNDTFQYEDYTTYEAASVLGLSKRQQFFTITLPNIKGPLISVIFSVFTMIFTDYGVPLVVGGKSITLPVYMYREVIGLLDFSKGAIIGILLLIPAVIAFVLDLKNENKSSSSTVTRSYQIAPNAKRDRIAHIVCIATVVFLSLPLITFAVLSFVRHYPTDLSLTLDNITQAMDLGVRMYLKNSLAIAMLTSMIGVCLTYLTAFMTARNASQLSSRVLHLVSMISLAIPGVVLGLSYVLFYKGSFLYGGIAILVLVNITHFFANPYLMAYNSLQQFHSNLEDISTAMGISRFRMLKDVYIPCTKGTIVEMFSYLFVNSMVTISAVSFLANFRNMPLSLLIPQFDSQSLIEATAFISVVILLVNLIVKLLVYVVKRKLIKNHEA</sequence>
<dbReference type="Gene3D" id="1.10.3720.10">
    <property type="entry name" value="MetI-like"/>
    <property type="match status" value="2"/>
</dbReference>
<feature type="transmembrane region" description="Helical" evidence="5">
    <location>
        <begin position="125"/>
        <end position="147"/>
    </location>
</feature>
<dbReference type="AlphaFoldDB" id="A0A099I8G8"/>
<name>A0A099I8G8_CLOIN</name>
<comment type="subcellular location">
    <subcellularLocation>
        <location evidence="5">Cell membrane</location>
        <topology evidence="5">Multi-pass membrane protein</topology>
    </subcellularLocation>
    <subcellularLocation>
        <location evidence="1">Membrane</location>
        <topology evidence="1">Multi-pass membrane protein</topology>
    </subcellularLocation>
</comment>
<feature type="transmembrane region" description="Helical" evidence="5">
    <location>
        <begin position="50"/>
        <end position="74"/>
    </location>
</feature>
<evidence type="ECO:0000256" key="1">
    <source>
        <dbReference type="ARBA" id="ARBA00004141"/>
    </source>
</evidence>
<feature type="transmembrane region" description="Helical" evidence="5">
    <location>
        <begin position="86"/>
        <end position="110"/>
    </location>
</feature>
<feature type="transmembrane region" description="Helical" evidence="5">
    <location>
        <begin position="456"/>
        <end position="476"/>
    </location>
</feature>
<feature type="transmembrane region" description="Helical" evidence="5">
    <location>
        <begin position="227"/>
        <end position="247"/>
    </location>
</feature>
<keyword evidence="2 5" id="KW-0812">Transmembrane</keyword>
<organism evidence="7 8">
    <name type="scientific">Clostridium innocuum</name>
    <dbReference type="NCBI Taxonomy" id="1522"/>
    <lineage>
        <taxon>Bacteria</taxon>
        <taxon>Bacillati</taxon>
        <taxon>Bacillota</taxon>
        <taxon>Clostridia</taxon>
        <taxon>Eubacteriales</taxon>
        <taxon>Clostridiaceae</taxon>
        <taxon>Clostridium</taxon>
    </lineage>
</organism>
<gene>
    <name evidence="7" type="ORF">CIAN88_10755</name>
</gene>
<feature type="transmembrane region" description="Helical" evidence="5">
    <location>
        <begin position="362"/>
        <end position="384"/>
    </location>
</feature>
<feature type="domain" description="ABC transmembrane type-1" evidence="6">
    <location>
        <begin position="326"/>
        <end position="515"/>
    </location>
</feature>
<feature type="domain" description="ABC transmembrane type-1" evidence="6">
    <location>
        <begin position="50"/>
        <end position="248"/>
    </location>
</feature>
<accession>A0A099I8G8</accession>
<feature type="transmembrane region" description="Helical" evidence="5">
    <location>
        <begin position="390"/>
        <end position="412"/>
    </location>
</feature>
<dbReference type="InterPro" id="IPR000515">
    <property type="entry name" value="MetI-like"/>
</dbReference>
<evidence type="ECO:0000313" key="7">
    <source>
        <dbReference type="EMBL" id="KGJ53208.1"/>
    </source>
</evidence>
<proteinExistence type="inferred from homology"/>
<protein>
    <submittedName>
        <fullName evidence="7">Phosphonate ABC transporter permease</fullName>
    </submittedName>
</protein>
<dbReference type="SUPFAM" id="SSF161098">
    <property type="entry name" value="MetI-like"/>
    <property type="match status" value="2"/>
</dbReference>
<feature type="transmembrane region" description="Helical" evidence="5">
    <location>
        <begin position="12"/>
        <end position="30"/>
    </location>
</feature>
<comment type="similarity">
    <text evidence="5">Belongs to the binding-protein-dependent transport system permease family.</text>
</comment>